<dbReference type="SMART" id="SM00091">
    <property type="entry name" value="PAS"/>
    <property type="match status" value="2"/>
</dbReference>
<dbReference type="Gene3D" id="3.30.450.40">
    <property type="match status" value="2"/>
</dbReference>
<dbReference type="GO" id="GO:0005524">
    <property type="term" value="F:ATP binding"/>
    <property type="evidence" value="ECO:0007669"/>
    <property type="project" value="UniProtKB-KW"/>
</dbReference>
<evidence type="ECO:0000256" key="15">
    <source>
        <dbReference type="ARBA" id="ARBA00074306"/>
    </source>
</evidence>
<feature type="modified residue" description="4-aspartylphosphate" evidence="17">
    <location>
        <position position="1445"/>
    </location>
</feature>
<evidence type="ECO:0000256" key="2">
    <source>
        <dbReference type="ARBA" id="ARBA00004651"/>
    </source>
</evidence>
<keyword evidence="9" id="KW-0547">Nucleotide-binding</keyword>
<evidence type="ECO:0000313" key="24">
    <source>
        <dbReference type="Proteomes" id="UP000753908"/>
    </source>
</evidence>
<keyword evidence="11" id="KW-0067">ATP-binding</keyword>
<dbReference type="InterPro" id="IPR008207">
    <property type="entry name" value="Sig_transdc_His_kin_Hpt_dom"/>
</dbReference>
<feature type="domain" description="PAS" evidence="20">
    <location>
        <begin position="202"/>
        <end position="263"/>
    </location>
</feature>
<dbReference type="CDD" id="cd17546">
    <property type="entry name" value="REC_hyHK_CKI1_RcsC-like"/>
    <property type="match status" value="1"/>
</dbReference>
<evidence type="ECO:0000256" key="17">
    <source>
        <dbReference type="PROSITE-ProRule" id="PRU00169"/>
    </source>
</evidence>
<dbReference type="SMART" id="SM00448">
    <property type="entry name" value="REC"/>
    <property type="match status" value="3"/>
</dbReference>
<gene>
    <name evidence="23" type="ORF">KME25_22230</name>
</gene>
<dbReference type="Proteomes" id="UP000753908">
    <property type="component" value="Unassembled WGS sequence"/>
</dbReference>
<keyword evidence="8" id="KW-0812">Transmembrane</keyword>
<dbReference type="FunFam" id="1.10.287.130:FF:000003">
    <property type="entry name" value="Histidine kinase"/>
    <property type="match status" value="1"/>
</dbReference>
<dbReference type="InterPro" id="IPR005467">
    <property type="entry name" value="His_kinase_dom"/>
</dbReference>
<dbReference type="Gene3D" id="3.30.565.10">
    <property type="entry name" value="Histidine kinase-like ATPase, C-terminal domain"/>
    <property type="match status" value="1"/>
</dbReference>
<dbReference type="InterPro" id="IPR003661">
    <property type="entry name" value="HisK_dim/P_dom"/>
</dbReference>
<keyword evidence="12" id="KW-1133">Transmembrane helix</keyword>
<dbReference type="InterPro" id="IPR013655">
    <property type="entry name" value="PAS_fold_3"/>
</dbReference>
<evidence type="ECO:0000256" key="11">
    <source>
        <dbReference type="ARBA" id="ARBA00022840"/>
    </source>
</evidence>
<keyword evidence="5" id="KW-1003">Cell membrane</keyword>
<dbReference type="InterPro" id="IPR004358">
    <property type="entry name" value="Sig_transdc_His_kin-like_C"/>
</dbReference>
<evidence type="ECO:0000313" key="23">
    <source>
        <dbReference type="EMBL" id="MBW4547130.1"/>
    </source>
</evidence>
<dbReference type="PROSITE" id="PS50894">
    <property type="entry name" value="HPT"/>
    <property type="match status" value="1"/>
</dbReference>
<evidence type="ECO:0000256" key="1">
    <source>
        <dbReference type="ARBA" id="ARBA00000085"/>
    </source>
</evidence>
<dbReference type="GO" id="GO:0000155">
    <property type="term" value="F:phosphorelay sensor kinase activity"/>
    <property type="evidence" value="ECO:0007669"/>
    <property type="project" value="InterPro"/>
</dbReference>
<dbReference type="EC" id="2.7.13.3" evidence="4"/>
<feature type="domain" description="HPt" evidence="22">
    <location>
        <begin position="1605"/>
        <end position="1698"/>
    </location>
</feature>
<name>A0A951PNB7_9CYAN</name>
<comment type="subcellular location">
    <subcellularLocation>
        <location evidence="2">Cell membrane</location>
        <topology evidence="2">Multi-pass membrane protein</topology>
    </subcellularLocation>
</comment>
<comment type="caution">
    <text evidence="23">The sequence shown here is derived from an EMBL/GenBank/DDBJ whole genome shotgun (WGS) entry which is preliminary data.</text>
</comment>
<dbReference type="SUPFAM" id="SSF55874">
    <property type="entry name" value="ATPase domain of HSP90 chaperone/DNA topoisomerase II/histidine kinase"/>
    <property type="match status" value="1"/>
</dbReference>
<dbReference type="Pfam" id="PF01590">
    <property type="entry name" value="GAF"/>
    <property type="match status" value="1"/>
</dbReference>
<dbReference type="CDD" id="cd00082">
    <property type="entry name" value="HisKA"/>
    <property type="match status" value="1"/>
</dbReference>
<dbReference type="SUPFAM" id="SSF52172">
    <property type="entry name" value="CheY-like"/>
    <property type="match status" value="4"/>
</dbReference>
<dbReference type="CDD" id="cd00088">
    <property type="entry name" value="HPT"/>
    <property type="match status" value="1"/>
</dbReference>
<dbReference type="CDD" id="cd00156">
    <property type="entry name" value="REC"/>
    <property type="match status" value="1"/>
</dbReference>
<dbReference type="SMART" id="SM00387">
    <property type="entry name" value="HATPase_c"/>
    <property type="match status" value="1"/>
</dbReference>
<dbReference type="Pfam" id="PF00512">
    <property type="entry name" value="HisKA"/>
    <property type="match status" value="1"/>
</dbReference>
<dbReference type="Pfam" id="PF13185">
    <property type="entry name" value="GAF_2"/>
    <property type="match status" value="1"/>
</dbReference>
<dbReference type="InterPro" id="IPR001610">
    <property type="entry name" value="PAC"/>
</dbReference>
<dbReference type="InterPro" id="IPR003594">
    <property type="entry name" value="HATPase_dom"/>
</dbReference>
<dbReference type="InterPro" id="IPR036890">
    <property type="entry name" value="HATPase_C_sf"/>
</dbReference>
<evidence type="ECO:0000256" key="12">
    <source>
        <dbReference type="ARBA" id="ARBA00022989"/>
    </source>
</evidence>
<feature type="domain" description="Histidine kinase" evidence="18">
    <location>
        <begin position="939"/>
        <end position="1145"/>
    </location>
</feature>
<feature type="domain" description="PAS" evidence="20">
    <location>
        <begin position="507"/>
        <end position="582"/>
    </location>
</feature>
<dbReference type="SMART" id="SM00388">
    <property type="entry name" value="HisKA"/>
    <property type="match status" value="1"/>
</dbReference>
<dbReference type="PRINTS" id="PR00344">
    <property type="entry name" value="BCTRLSENSOR"/>
</dbReference>
<dbReference type="PROSITE" id="PS50113">
    <property type="entry name" value="PAC"/>
    <property type="match status" value="2"/>
</dbReference>
<dbReference type="PROSITE" id="PS50109">
    <property type="entry name" value="HIS_KIN"/>
    <property type="match status" value="1"/>
</dbReference>
<sequence>MDAQLLKVLLVEDNLKDAELFKKLLSEARATRFETSHVQRLDKTLELLRQDTFDVILLDLSLPDSQGLQTLESVCFALRDSHPNNSQEIVPEQQMRSRLKLESILHEQSCASSGESAIATTESSPSLPAQSASGLASRTRSSAALIPIVVLSGLDDEDLAIQAIRSGAQDYLIKSQVDCPLLVRALCYAIERTQMSQKLLESEERYALAISGSQVGVWQVNFLTREIYVAPNLKTFLGYTEDEIGTVPDDWLECVHPDDQQRLLIDAIAHLEGLTSYLEIEHRLLHKDGSYRWLLSRGTAFRDDKGKPYRIAGSSIDITQLKQAEEHIAKRESYLAALVDVQQRLLADQDKNRCYQSILEILGKATGASHVYTFNTDHTATGQLKLSQSAQWWSETIAARTNKSTLPCLTDGCFGRWLEVLGRGEIVTGVVADFPETEQIILERQGILSILILPLMVKDEFRGLIGFENYTTAYAWDSSEVALLQAAASAISLWQERVATKETLKASEQRFRTLVDNIPGAVYRSILDSDWTMLFISEAIADISGYPASDFVTNQVRTFASIIHPEDLAKVQQTIQDALVAGTSYHLEYRIIDKSGSIRWVYEQGQIVYGDDGAVSCLDGLILDISDRKQTEAALIERSRQTALAADIGLALTQGSSLSTMLQDCAEAIVRHLDASLVRIWMLNPVDNMLELQVSAGMFAHLGELPQRIALGRFKVGRIAAERQPHLSNNLLDDPQLSILEWSLLQELVAFAGYPLIVENQLVGVITMFAHHPLTEATFNTLGSVADEIALGIERKQVEQALDRERQQLREIITNAPVAMAMFDTQLRYVAHSQKWLTDYGLEGSIIGGRLSNGFSDFPPHWQVVVQRALKGEVQSQPEDKWERSDGSTMYLRWAVQPWYTPEKSVGGVVIVTEQINELVKAREAALENSRLKSQFLANMSHEIRTPMNGVIGMTELLLKTDLNSEQLDFVQTLRVSAQNLLTLLNDILDFSKLEAGEMRLETQQFDLNSCLEDVADLLATSALNKGIELAVLIDPNVPCQLQGDAGRLRQIFTNLVGNAIKFTPIGEVVIQASLEFETSSYASIRFSVTDTGVGIAPANQKKLFQSFSQVDASSTRQDGGTGLGLAICKQLVELMEGEIGVASRGAAFVPGRWSVTGGQGDEELGSGFYKSRQGSESIPLLAQQGATFWFTVPLAKLPHPVPTLMTSSLALAERKLLIISSNETIRRVLTTLASFWGMQVEEASSSADALTTLQSTRNKHQDIDVAILDISLLERDSESLTQLICTDSTQMQPKWVILNAVNQRSQTLRLLDLGFSGCITKPLKASKLLGCLRQVLMPDDEVSKPDVSTSLPLSQRQSSPMNLAAIAQRSRVKILLVEDTPINQKVILNQLKVLGYQADCAVNGKEALDQLLGCTGNAGSWKERVSEHNLASSSSKHYDIVLMDCQMPVLDGYEATRLLREFERTSHRTVVIAMTANALLGDREKCLAAGMDDYISKPVTLEELELVLERWIYTLSGETELKNQPLNAPHPSSAQSSFDDSLPLSSRYSITAIEPWLEKSQNSQQMISHNSRLSMFSNSSPFAPRNVDEVPLNLEHLDDLARGDVEFKQELLQVFMEDAVTYLAEIKLALSAEDSVAVARRAHQLKGSSATLAIYKMPELSAELESQAKQNQLVGAATLVDELEQILDRIQAFIDKS</sequence>
<feature type="domain" description="Response regulatory" evidence="19">
    <location>
        <begin position="1374"/>
        <end position="1513"/>
    </location>
</feature>
<reference evidence="23" key="1">
    <citation type="submission" date="2021-05" db="EMBL/GenBank/DDBJ databases">
        <authorList>
            <person name="Pietrasiak N."/>
            <person name="Ward R."/>
            <person name="Stajich J.E."/>
            <person name="Kurbessoian T."/>
        </authorList>
    </citation>
    <scope>NUCLEOTIDE SEQUENCE</scope>
    <source>
        <strain evidence="23">CPER-KK1</strain>
    </source>
</reference>
<evidence type="ECO:0000256" key="16">
    <source>
        <dbReference type="PROSITE-ProRule" id="PRU00110"/>
    </source>
</evidence>
<dbReference type="SUPFAM" id="SSF47226">
    <property type="entry name" value="Histidine-containing phosphotransfer domain, HPT domain"/>
    <property type="match status" value="1"/>
</dbReference>
<evidence type="ECO:0000256" key="4">
    <source>
        <dbReference type="ARBA" id="ARBA00012438"/>
    </source>
</evidence>
<organism evidence="23 24">
    <name type="scientific">Symplocastrum torsivum CPER-KK1</name>
    <dbReference type="NCBI Taxonomy" id="450513"/>
    <lineage>
        <taxon>Bacteria</taxon>
        <taxon>Bacillati</taxon>
        <taxon>Cyanobacteriota</taxon>
        <taxon>Cyanophyceae</taxon>
        <taxon>Oscillatoriophycideae</taxon>
        <taxon>Oscillatoriales</taxon>
        <taxon>Microcoleaceae</taxon>
        <taxon>Symplocastrum</taxon>
    </lineage>
</organism>
<dbReference type="InterPro" id="IPR035965">
    <property type="entry name" value="PAS-like_dom_sf"/>
</dbReference>
<dbReference type="Pfam" id="PF08447">
    <property type="entry name" value="PAS_3"/>
    <property type="match status" value="2"/>
</dbReference>
<proteinExistence type="inferred from homology"/>
<keyword evidence="7" id="KW-0808">Transferase</keyword>
<dbReference type="Gene3D" id="3.30.450.20">
    <property type="entry name" value="PAS domain"/>
    <property type="match status" value="3"/>
</dbReference>
<dbReference type="FunFam" id="3.30.565.10:FF:000010">
    <property type="entry name" value="Sensor histidine kinase RcsC"/>
    <property type="match status" value="1"/>
</dbReference>
<keyword evidence="14" id="KW-0472">Membrane</keyword>
<dbReference type="SUPFAM" id="SSF55785">
    <property type="entry name" value="PYP-like sensor domain (PAS domain)"/>
    <property type="match status" value="3"/>
</dbReference>
<accession>A0A951PNB7</accession>
<dbReference type="InterPro" id="IPR000700">
    <property type="entry name" value="PAS-assoc_C"/>
</dbReference>
<evidence type="ECO:0000259" key="18">
    <source>
        <dbReference type="PROSITE" id="PS50109"/>
    </source>
</evidence>
<dbReference type="Gene3D" id="1.20.120.160">
    <property type="entry name" value="HPT domain"/>
    <property type="match status" value="1"/>
</dbReference>
<dbReference type="NCBIfam" id="TIGR00229">
    <property type="entry name" value="sensory_box"/>
    <property type="match status" value="3"/>
</dbReference>
<dbReference type="InterPro" id="IPR036097">
    <property type="entry name" value="HisK_dim/P_sf"/>
</dbReference>
<keyword evidence="10" id="KW-0418">Kinase</keyword>
<dbReference type="SMART" id="SM00073">
    <property type="entry name" value="HPT"/>
    <property type="match status" value="1"/>
</dbReference>
<feature type="domain" description="PAC" evidence="21">
    <location>
        <begin position="278"/>
        <end position="330"/>
    </location>
</feature>
<dbReference type="SMART" id="SM00086">
    <property type="entry name" value="PAC"/>
    <property type="match status" value="3"/>
</dbReference>
<dbReference type="InterPro" id="IPR036641">
    <property type="entry name" value="HPT_dom_sf"/>
</dbReference>
<feature type="modified residue" description="Phosphohistidine" evidence="16">
    <location>
        <position position="1644"/>
    </location>
</feature>
<comment type="similarity">
    <text evidence="3">In the N-terminal section; belongs to the phytochrome family.</text>
</comment>
<dbReference type="CDD" id="cd16922">
    <property type="entry name" value="HATPase_EvgS-ArcB-TorS-like"/>
    <property type="match status" value="1"/>
</dbReference>
<dbReference type="InterPro" id="IPR003018">
    <property type="entry name" value="GAF"/>
</dbReference>
<evidence type="ECO:0000259" key="19">
    <source>
        <dbReference type="PROSITE" id="PS50110"/>
    </source>
</evidence>
<dbReference type="SMART" id="SM00065">
    <property type="entry name" value="GAF"/>
    <property type="match status" value="2"/>
</dbReference>
<reference evidence="23" key="2">
    <citation type="journal article" date="2022" name="Microbiol. Resour. Announc.">
        <title>Metagenome Sequencing to Explore Phylogenomics of Terrestrial Cyanobacteria.</title>
        <authorList>
            <person name="Ward R.D."/>
            <person name="Stajich J.E."/>
            <person name="Johansen J.R."/>
            <person name="Huntemann M."/>
            <person name="Clum A."/>
            <person name="Foster B."/>
            <person name="Foster B."/>
            <person name="Roux S."/>
            <person name="Palaniappan K."/>
            <person name="Varghese N."/>
            <person name="Mukherjee S."/>
            <person name="Reddy T.B.K."/>
            <person name="Daum C."/>
            <person name="Copeland A."/>
            <person name="Chen I.A."/>
            <person name="Ivanova N.N."/>
            <person name="Kyrpides N.C."/>
            <person name="Shapiro N."/>
            <person name="Eloe-Fadrosh E.A."/>
            <person name="Pietrasiak N."/>
        </authorList>
    </citation>
    <scope>NUCLEOTIDE SEQUENCE</scope>
    <source>
        <strain evidence="23">CPER-KK1</strain>
    </source>
</reference>
<dbReference type="Pfam" id="PF02518">
    <property type="entry name" value="HATPase_c"/>
    <property type="match status" value="1"/>
</dbReference>
<feature type="domain" description="Response regulatory" evidence="19">
    <location>
        <begin position="1216"/>
        <end position="1337"/>
    </location>
</feature>
<evidence type="ECO:0000256" key="9">
    <source>
        <dbReference type="ARBA" id="ARBA00022741"/>
    </source>
</evidence>
<evidence type="ECO:0000256" key="10">
    <source>
        <dbReference type="ARBA" id="ARBA00022777"/>
    </source>
</evidence>
<dbReference type="SUPFAM" id="SSF47384">
    <property type="entry name" value="Homodimeric domain of signal transducing histidine kinase"/>
    <property type="match status" value="1"/>
</dbReference>
<evidence type="ECO:0000256" key="13">
    <source>
        <dbReference type="ARBA" id="ARBA00023012"/>
    </source>
</evidence>
<evidence type="ECO:0000256" key="8">
    <source>
        <dbReference type="ARBA" id="ARBA00022692"/>
    </source>
</evidence>
<feature type="modified residue" description="4-aspartylphosphate" evidence="17">
    <location>
        <position position="59"/>
    </location>
</feature>
<evidence type="ECO:0000256" key="6">
    <source>
        <dbReference type="ARBA" id="ARBA00022553"/>
    </source>
</evidence>
<keyword evidence="6 17" id="KW-0597">Phosphoprotein</keyword>
<evidence type="ECO:0000259" key="20">
    <source>
        <dbReference type="PROSITE" id="PS50112"/>
    </source>
</evidence>
<dbReference type="InterPro" id="IPR000014">
    <property type="entry name" value="PAS"/>
</dbReference>
<dbReference type="InterPro" id="IPR011006">
    <property type="entry name" value="CheY-like_superfamily"/>
</dbReference>
<dbReference type="InterPro" id="IPR001789">
    <property type="entry name" value="Sig_transdc_resp-reg_receiver"/>
</dbReference>
<evidence type="ECO:0000256" key="5">
    <source>
        <dbReference type="ARBA" id="ARBA00022475"/>
    </source>
</evidence>
<evidence type="ECO:0000256" key="14">
    <source>
        <dbReference type="ARBA" id="ARBA00023136"/>
    </source>
</evidence>
<dbReference type="PROSITE" id="PS50110">
    <property type="entry name" value="RESPONSE_REGULATORY"/>
    <property type="match status" value="3"/>
</dbReference>
<dbReference type="CDD" id="cd00130">
    <property type="entry name" value="PAS"/>
    <property type="match status" value="2"/>
</dbReference>
<evidence type="ECO:0000259" key="22">
    <source>
        <dbReference type="PROSITE" id="PS50894"/>
    </source>
</evidence>
<dbReference type="GO" id="GO:0005886">
    <property type="term" value="C:plasma membrane"/>
    <property type="evidence" value="ECO:0007669"/>
    <property type="project" value="UniProtKB-SubCell"/>
</dbReference>
<feature type="domain" description="Response regulatory" evidence="19">
    <location>
        <begin position="7"/>
        <end position="189"/>
    </location>
</feature>
<evidence type="ECO:0000256" key="7">
    <source>
        <dbReference type="ARBA" id="ARBA00022679"/>
    </source>
</evidence>
<dbReference type="Pfam" id="PF00072">
    <property type="entry name" value="Response_reg"/>
    <property type="match status" value="2"/>
</dbReference>
<dbReference type="PANTHER" id="PTHR45339">
    <property type="entry name" value="HYBRID SIGNAL TRANSDUCTION HISTIDINE KINASE J"/>
    <property type="match status" value="1"/>
</dbReference>
<dbReference type="SUPFAM" id="SSF55781">
    <property type="entry name" value="GAF domain-like"/>
    <property type="match status" value="2"/>
</dbReference>
<feature type="modified residue" description="4-aspartylphosphate" evidence="17">
    <location>
        <position position="1270"/>
    </location>
</feature>
<dbReference type="Pfam" id="PF01627">
    <property type="entry name" value="Hpt"/>
    <property type="match status" value="1"/>
</dbReference>
<feature type="domain" description="PAC" evidence="21">
    <location>
        <begin position="585"/>
        <end position="637"/>
    </location>
</feature>
<dbReference type="Gene3D" id="1.10.287.130">
    <property type="match status" value="1"/>
</dbReference>
<dbReference type="EMBL" id="JAHHIF010000035">
    <property type="protein sequence ID" value="MBW4547130.1"/>
    <property type="molecule type" value="Genomic_DNA"/>
</dbReference>
<dbReference type="PANTHER" id="PTHR45339:SF1">
    <property type="entry name" value="HYBRID SIGNAL TRANSDUCTION HISTIDINE KINASE J"/>
    <property type="match status" value="1"/>
</dbReference>
<dbReference type="InterPro" id="IPR029016">
    <property type="entry name" value="GAF-like_dom_sf"/>
</dbReference>
<keyword evidence="13" id="KW-0902">Two-component regulatory system</keyword>
<dbReference type="PROSITE" id="PS50112">
    <property type="entry name" value="PAS"/>
    <property type="match status" value="2"/>
</dbReference>
<dbReference type="Gene3D" id="3.40.50.2300">
    <property type="match status" value="3"/>
</dbReference>
<evidence type="ECO:0000259" key="21">
    <source>
        <dbReference type="PROSITE" id="PS50113"/>
    </source>
</evidence>
<protein>
    <recommendedName>
        <fullName evidence="15">Circadian input-output histidine kinase CikA</fullName>
        <ecNumber evidence="4">2.7.13.3</ecNumber>
    </recommendedName>
</protein>
<evidence type="ECO:0000256" key="3">
    <source>
        <dbReference type="ARBA" id="ARBA00006402"/>
    </source>
</evidence>
<comment type="catalytic activity">
    <reaction evidence="1">
        <text>ATP + protein L-histidine = ADP + protein N-phospho-L-histidine.</text>
        <dbReference type="EC" id="2.7.13.3"/>
    </reaction>
</comment>